<dbReference type="Gene3D" id="3.40.630.30">
    <property type="match status" value="1"/>
</dbReference>
<evidence type="ECO:0000313" key="2">
    <source>
        <dbReference type="EMBL" id="AJD92643.1"/>
    </source>
</evidence>
<proteinExistence type="predicted"/>
<dbReference type="PANTHER" id="PTHR39173:SF1">
    <property type="entry name" value="ACETYLTRANSFERASE"/>
    <property type="match status" value="1"/>
</dbReference>
<name>A0A0B5AVM0_9BACL</name>
<dbReference type="AlphaFoldDB" id="A0A0B5AVM0"/>
<dbReference type="Proteomes" id="UP000031449">
    <property type="component" value="Chromosome"/>
</dbReference>
<dbReference type="EMBL" id="CP009416">
    <property type="protein sequence ID" value="AJD92643.1"/>
    <property type="molecule type" value="Genomic_DNA"/>
</dbReference>
<organism evidence="2 3">
    <name type="scientific">Jeotgalibacillus malaysiensis</name>
    <dbReference type="NCBI Taxonomy" id="1508404"/>
    <lineage>
        <taxon>Bacteria</taxon>
        <taxon>Bacillati</taxon>
        <taxon>Bacillota</taxon>
        <taxon>Bacilli</taxon>
        <taxon>Bacillales</taxon>
        <taxon>Caryophanaceae</taxon>
        <taxon>Jeotgalibacillus</taxon>
    </lineage>
</organism>
<dbReference type="PROSITE" id="PS51186">
    <property type="entry name" value="GNAT"/>
    <property type="match status" value="1"/>
</dbReference>
<dbReference type="OrthoDB" id="9797989at2"/>
<feature type="domain" description="N-acetyltransferase" evidence="1">
    <location>
        <begin position="21"/>
        <end position="172"/>
    </location>
</feature>
<sequence length="172" mass="19504">MEGVQLVKPSQVKEEAYLEYIKEWQASEEEIIPHASISKSKNYDEQIDIWRKEEQGIGIPEGWVSGSLFFLVNGEEKVLGAVHIRHKLTEPLLKRGGHIGYGVRPGERKKGYATEILKLSLNEARNLGINEVLITCDDDNPGSYKTIESNGGVRDPEDAEENGVLIRRYWIR</sequence>
<accession>A0A0B5AVM0</accession>
<dbReference type="CDD" id="cd04301">
    <property type="entry name" value="NAT_SF"/>
    <property type="match status" value="1"/>
</dbReference>
<dbReference type="PANTHER" id="PTHR39173">
    <property type="entry name" value="ACETYLTRANSFERASE"/>
    <property type="match status" value="1"/>
</dbReference>
<dbReference type="KEGG" id="jeo:JMA_33260"/>
<dbReference type="InterPro" id="IPR016181">
    <property type="entry name" value="Acyl_CoA_acyltransferase"/>
</dbReference>
<evidence type="ECO:0000313" key="3">
    <source>
        <dbReference type="Proteomes" id="UP000031449"/>
    </source>
</evidence>
<dbReference type="BioCyc" id="JESP1508404:G14D9-12607-MONOMER"/>
<dbReference type="HOGENOM" id="CLU_113231_3_1_9"/>
<protein>
    <recommendedName>
        <fullName evidence="1">N-acetyltransferase domain-containing protein</fullName>
    </recommendedName>
</protein>
<dbReference type="InterPro" id="IPR000182">
    <property type="entry name" value="GNAT_dom"/>
</dbReference>
<keyword evidence="3" id="KW-1185">Reference proteome</keyword>
<evidence type="ECO:0000259" key="1">
    <source>
        <dbReference type="PROSITE" id="PS51186"/>
    </source>
</evidence>
<gene>
    <name evidence="2" type="ORF">JMA_33260</name>
</gene>
<dbReference type="Pfam" id="PF13302">
    <property type="entry name" value="Acetyltransf_3"/>
    <property type="match status" value="1"/>
</dbReference>
<dbReference type="GO" id="GO:0016747">
    <property type="term" value="F:acyltransferase activity, transferring groups other than amino-acyl groups"/>
    <property type="evidence" value="ECO:0007669"/>
    <property type="project" value="InterPro"/>
</dbReference>
<dbReference type="STRING" id="1508404.JMA_33260"/>
<reference evidence="2 3" key="1">
    <citation type="submission" date="2014-08" db="EMBL/GenBank/DDBJ databases">
        <title>Complete genome of a marine bacteria Jeotgalibacillus malaysiensis.</title>
        <authorList>
            <person name="Yaakop A.S."/>
            <person name="Chan K.-G."/>
            <person name="Goh K.M."/>
        </authorList>
    </citation>
    <scope>NUCLEOTIDE SEQUENCE [LARGE SCALE GENOMIC DNA]</scope>
    <source>
        <strain evidence="2 3">D5</strain>
    </source>
</reference>
<dbReference type="SUPFAM" id="SSF55729">
    <property type="entry name" value="Acyl-CoA N-acyltransferases (Nat)"/>
    <property type="match status" value="1"/>
</dbReference>